<protein>
    <submittedName>
        <fullName evidence="2">Uncharacterized protein</fullName>
    </submittedName>
</protein>
<feature type="transmembrane region" description="Helical" evidence="1">
    <location>
        <begin position="28"/>
        <end position="45"/>
    </location>
</feature>
<evidence type="ECO:0000313" key="3">
    <source>
        <dbReference type="Proteomes" id="UP000195129"/>
    </source>
</evidence>
<evidence type="ECO:0000313" key="2">
    <source>
        <dbReference type="EMBL" id="OTY56469.1"/>
    </source>
</evidence>
<feature type="transmembrane region" description="Helical" evidence="1">
    <location>
        <begin position="65"/>
        <end position="89"/>
    </location>
</feature>
<keyword evidence="1" id="KW-0812">Transmembrane</keyword>
<feature type="transmembrane region" description="Helical" evidence="1">
    <location>
        <begin position="101"/>
        <end position="118"/>
    </location>
</feature>
<keyword evidence="1" id="KW-1133">Transmembrane helix</keyword>
<dbReference type="Proteomes" id="UP000195129">
    <property type="component" value="Unassembled WGS sequence"/>
</dbReference>
<keyword evidence="1" id="KW-0472">Membrane</keyword>
<dbReference type="AlphaFoldDB" id="A0A9X6F7U5"/>
<proteinExistence type="predicted"/>
<sequence>MMSLERIIEKVNPISKNFKLKMEKPNNLYHIPTVICLVWGLIYILNFFTGNNILNIGGSMPSSFVLLLTKIVGIVTFIYTITLTITGCVYSVTKEIPLNEYLLEAISGIVFICMLVFGDKGYELAVYFLSLYGR</sequence>
<evidence type="ECO:0000256" key="1">
    <source>
        <dbReference type="SAM" id="Phobius"/>
    </source>
</evidence>
<dbReference type="EMBL" id="NFDN01000064">
    <property type="protein sequence ID" value="OTY56469.1"/>
    <property type="molecule type" value="Genomic_DNA"/>
</dbReference>
<organism evidence="2 3">
    <name type="scientific">Bacillus thuringiensis serovar yosoo</name>
    <dbReference type="NCBI Taxonomy" id="180848"/>
    <lineage>
        <taxon>Bacteria</taxon>
        <taxon>Bacillati</taxon>
        <taxon>Bacillota</taxon>
        <taxon>Bacilli</taxon>
        <taxon>Bacillales</taxon>
        <taxon>Bacillaceae</taxon>
        <taxon>Bacillus</taxon>
        <taxon>Bacillus cereus group</taxon>
    </lineage>
</organism>
<reference evidence="2 3" key="1">
    <citation type="submission" date="2016-10" db="EMBL/GenBank/DDBJ databases">
        <title>Comparative genomics of Bacillus thuringiensis reveals a path to pathogens against multiple invertebrate hosts.</title>
        <authorList>
            <person name="Zheng J."/>
            <person name="Gao Q."/>
            <person name="Liu H."/>
            <person name="Peng D."/>
            <person name="Ruan L."/>
            <person name="Sun M."/>
        </authorList>
    </citation>
    <scope>NUCLEOTIDE SEQUENCE [LARGE SCALE GENOMIC DNA]</scope>
    <source>
        <strain evidence="2">BGSC 4CA1</strain>
    </source>
</reference>
<comment type="caution">
    <text evidence="2">The sequence shown here is derived from an EMBL/GenBank/DDBJ whole genome shotgun (WGS) entry which is preliminary data.</text>
</comment>
<gene>
    <name evidence="2" type="ORF">BK746_17715</name>
</gene>
<accession>A0A9X6F7U5</accession>
<name>A0A9X6F7U5_BACTU</name>